<feature type="chain" id="PRO_5035204429" evidence="2">
    <location>
        <begin position="22"/>
        <end position="145"/>
    </location>
</feature>
<keyword evidence="4" id="KW-1185">Reference proteome</keyword>
<evidence type="ECO:0000313" key="3">
    <source>
        <dbReference type="EMBL" id="CAG9537143.1"/>
    </source>
</evidence>
<dbReference type="AlphaFoldDB" id="A0A8J2M843"/>
<proteinExistence type="predicted"/>
<name>A0A8J2M843_9BILA</name>
<dbReference type="EMBL" id="CAKAEH010001521">
    <property type="protein sequence ID" value="CAG9537143.1"/>
    <property type="molecule type" value="Genomic_DNA"/>
</dbReference>
<gene>
    <name evidence="3" type="ORF">CJOHNSTONI_LOCUS6993</name>
</gene>
<sequence length="145" mass="16839">MNIKVIVLTLIIGILLWQIDAGRSKGGRKKKTSHGDRSEISSSSGNDDEERRRKDKDHERGREHKMGEKKDRGIDSSSSSEEDDKDKKNETAINVENKMHQKREIKFEKGRDFKESFMNPWRKPDYSSESDAIEPNLESKLHHVF</sequence>
<feature type="compositionally biased region" description="Basic and acidic residues" evidence="1">
    <location>
        <begin position="49"/>
        <end position="74"/>
    </location>
</feature>
<dbReference type="Proteomes" id="UP000746747">
    <property type="component" value="Unassembled WGS sequence"/>
</dbReference>
<feature type="region of interest" description="Disordered" evidence="1">
    <location>
        <begin position="22"/>
        <end position="145"/>
    </location>
</feature>
<organism evidence="3 4">
    <name type="scientific">Cercopithifilaria johnstoni</name>
    <dbReference type="NCBI Taxonomy" id="2874296"/>
    <lineage>
        <taxon>Eukaryota</taxon>
        <taxon>Metazoa</taxon>
        <taxon>Ecdysozoa</taxon>
        <taxon>Nematoda</taxon>
        <taxon>Chromadorea</taxon>
        <taxon>Rhabditida</taxon>
        <taxon>Spirurina</taxon>
        <taxon>Spiruromorpha</taxon>
        <taxon>Filarioidea</taxon>
        <taxon>Onchocercidae</taxon>
        <taxon>Cercopithifilaria</taxon>
    </lineage>
</organism>
<comment type="caution">
    <text evidence="3">The sequence shown here is derived from an EMBL/GenBank/DDBJ whole genome shotgun (WGS) entry which is preliminary data.</text>
</comment>
<feature type="compositionally biased region" description="Basic and acidic residues" evidence="1">
    <location>
        <begin position="97"/>
        <end position="115"/>
    </location>
</feature>
<reference evidence="3" key="1">
    <citation type="submission" date="2021-09" db="EMBL/GenBank/DDBJ databases">
        <authorList>
            <consortium name="Pathogen Informatics"/>
        </authorList>
    </citation>
    <scope>NUCLEOTIDE SEQUENCE</scope>
</reference>
<keyword evidence="2" id="KW-0732">Signal</keyword>
<evidence type="ECO:0000313" key="4">
    <source>
        <dbReference type="Proteomes" id="UP000746747"/>
    </source>
</evidence>
<evidence type="ECO:0000256" key="1">
    <source>
        <dbReference type="SAM" id="MobiDB-lite"/>
    </source>
</evidence>
<evidence type="ECO:0000256" key="2">
    <source>
        <dbReference type="SAM" id="SignalP"/>
    </source>
</evidence>
<feature type="signal peptide" evidence="2">
    <location>
        <begin position="1"/>
        <end position="21"/>
    </location>
</feature>
<accession>A0A8J2M843</accession>
<protein>
    <submittedName>
        <fullName evidence="3">Uncharacterized protein</fullName>
    </submittedName>
</protein>